<name>A0A139HQH5_9PEZI</name>
<comment type="caution">
    <text evidence="1">The sequence shown here is derived from an EMBL/GenBank/DDBJ whole genome shotgun (WGS) entry which is preliminary data.</text>
</comment>
<dbReference type="EMBL" id="LFZO01000581">
    <property type="protein sequence ID" value="KXT04724.1"/>
    <property type="molecule type" value="Genomic_DNA"/>
</dbReference>
<keyword evidence="2" id="KW-1185">Reference proteome</keyword>
<evidence type="ECO:0000313" key="2">
    <source>
        <dbReference type="Proteomes" id="UP000073492"/>
    </source>
</evidence>
<reference evidence="1 2" key="1">
    <citation type="submission" date="2015-07" db="EMBL/GenBank/DDBJ databases">
        <title>Comparative genomics of the Sigatoka disease complex on banana suggests a link between parallel evolutionary changes in Pseudocercospora fijiensis and Pseudocercospora eumusae and increased virulence on the banana host.</title>
        <authorList>
            <person name="Chang T.-C."/>
            <person name="Salvucci A."/>
            <person name="Crous P.W."/>
            <person name="Stergiopoulos I."/>
        </authorList>
    </citation>
    <scope>NUCLEOTIDE SEQUENCE [LARGE SCALE GENOMIC DNA]</scope>
    <source>
        <strain evidence="1 2">CBS 116634</strain>
    </source>
</reference>
<accession>A0A139HQH5</accession>
<proteinExistence type="predicted"/>
<evidence type="ECO:0000313" key="1">
    <source>
        <dbReference type="EMBL" id="KXT04724.1"/>
    </source>
</evidence>
<protein>
    <submittedName>
        <fullName evidence="1">Uncharacterized protein</fullName>
    </submittedName>
</protein>
<dbReference type="Proteomes" id="UP000073492">
    <property type="component" value="Unassembled WGS sequence"/>
</dbReference>
<organism evidence="1 2">
    <name type="scientific">Pseudocercospora musae</name>
    <dbReference type="NCBI Taxonomy" id="113226"/>
    <lineage>
        <taxon>Eukaryota</taxon>
        <taxon>Fungi</taxon>
        <taxon>Dikarya</taxon>
        <taxon>Ascomycota</taxon>
        <taxon>Pezizomycotina</taxon>
        <taxon>Dothideomycetes</taxon>
        <taxon>Dothideomycetidae</taxon>
        <taxon>Mycosphaerellales</taxon>
        <taxon>Mycosphaerellaceae</taxon>
        <taxon>Pseudocercospora</taxon>
    </lineage>
</organism>
<dbReference type="AlphaFoldDB" id="A0A139HQH5"/>
<sequence>MGSTGALAALLGLRKEECGLDLCGDLAVCGKDLEDALSHVMTLEPACRDTCARLGEGLVRHVIDGTWLDEFQSAKVPVTQWPKQTLEELYSVTYEFGQPPEDVGEYKGEYRIEAAHASFSTGLFGFEPLLVRPKHAHARTGKT</sequence>
<gene>
    <name evidence="1" type="ORF">AC579_623</name>
</gene>